<gene>
    <name evidence="2" type="ORF">ADN01_15690</name>
</gene>
<organism evidence="2 3">
    <name type="scientific">Levilinea saccharolytica</name>
    <dbReference type="NCBI Taxonomy" id="229921"/>
    <lineage>
        <taxon>Bacteria</taxon>
        <taxon>Bacillati</taxon>
        <taxon>Chloroflexota</taxon>
        <taxon>Anaerolineae</taxon>
        <taxon>Anaerolineales</taxon>
        <taxon>Anaerolineaceae</taxon>
        <taxon>Levilinea</taxon>
    </lineage>
</organism>
<feature type="transmembrane region" description="Helical" evidence="1">
    <location>
        <begin position="7"/>
        <end position="29"/>
    </location>
</feature>
<sequence length="111" mass="12293">MNKNSREIWVIVAALAAFVILGQLASYFLAPASWAAFLQRLPIILSMIAFWVPIITLLTTLIVWAVLRFLGFESLQAIRNEMVEQNNPAPAILFIGAVIAAVLLFSIVIRP</sequence>
<reference evidence="2 3" key="1">
    <citation type="submission" date="2015-07" db="EMBL/GenBank/DDBJ databases">
        <title>Genome sequence of Levilinea saccharolytica DSM 16555.</title>
        <authorList>
            <person name="Hemp J."/>
            <person name="Ward L.M."/>
            <person name="Pace L.A."/>
            <person name="Fischer W.W."/>
        </authorList>
    </citation>
    <scope>NUCLEOTIDE SEQUENCE [LARGE SCALE GENOMIC DNA]</scope>
    <source>
        <strain evidence="2 3">KIBI-1</strain>
    </source>
</reference>
<name>A0A0N8GNC3_9CHLR</name>
<feature type="transmembrane region" description="Helical" evidence="1">
    <location>
        <begin position="91"/>
        <end position="109"/>
    </location>
</feature>
<dbReference type="EMBL" id="LGCM01000059">
    <property type="protein sequence ID" value="KPL77698.1"/>
    <property type="molecule type" value="Genomic_DNA"/>
</dbReference>
<dbReference type="STRING" id="229921.ADN01_15690"/>
<dbReference type="RefSeq" id="WP_062417866.1">
    <property type="nucleotide sequence ID" value="NZ_DF967974.1"/>
</dbReference>
<dbReference type="Proteomes" id="UP000050501">
    <property type="component" value="Unassembled WGS sequence"/>
</dbReference>
<evidence type="ECO:0000313" key="2">
    <source>
        <dbReference type="EMBL" id="KPL77698.1"/>
    </source>
</evidence>
<accession>A0A0N8GNC3</accession>
<evidence type="ECO:0000256" key="1">
    <source>
        <dbReference type="SAM" id="Phobius"/>
    </source>
</evidence>
<protein>
    <submittedName>
        <fullName evidence="2">Uncharacterized protein</fullName>
    </submittedName>
</protein>
<keyword evidence="3" id="KW-1185">Reference proteome</keyword>
<comment type="caution">
    <text evidence="2">The sequence shown here is derived from an EMBL/GenBank/DDBJ whole genome shotgun (WGS) entry which is preliminary data.</text>
</comment>
<feature type="transmembrane region" description="Helical" evidence="1">
    <location>
        <begin position="41"/>
        <end position="70"/>
    </location>
</feature>
<dbReference type="AlphaFoldDB" id="A0A0N8GNC3"/>
<keyword evidence="1" id="KW-0812">Transmembrane</keyword>
<evidence type="ECO:0000313" key="3">
    <source>
        <dbReference type="Proteomes" id="UP000050501"/>
    </source>
</evidence>
<keyword evidence="1" id="KW-0472">Membrane</keyword>
<keyword evidence="1" id="KW-1133">Transmembrane helix</keyword>
<proteinExistence type="predicted"/>